<proteinExistence type="inferred from homology"/>
<reference evidence="7" key="2">
    <citation type="submission" date="2024-04" db="EMBL/GenBank/DDBJ databases">
        <authorList>
            <person name="Chen Y."/>
            <person name="Shah S."/>
            <person name="Dougan E. K."/>
            <person name="Thang M."/>
            <person name="Chan C."/>
        </authorList>
    </citation>
    <scope>NUCLEOTIDE SEQUENCE [LARGE SCALE GENOMIC DNA]</scope>
</reference>
<dbReference type="Proteomes" id="UP001152797">
    <property type="component" value="Unassembled WGS sequence"/>
</dbReference>
<evidence type="ECO:0000256" key="4">
    <source>
        <dbReference type="SAM" id="MobiDB-lite"/>
    </source>
</evidence>
<evidence type="ECO:0000313" key="7">
    <source>
        <dbReference type="EMBL" id="CAL1154483.1"/>
    </source>
</evidence>
<dbReference type="Pfam" id="PF00246">
    <property type="entry name" value="Peptidase_M14"/>
    <property type="match status" value="1"/>
</dbReference>
<feature type="compositionally biased region" description="Acidic residues" evidence="4">
    <location>
        <begin position="69"/>
        <end position="99"/>
    </location>
</feature>
<dbReference type="Gene3D" id="3.40.630.10">
    <property type="entry name" value="Zn peptidases"/>
    <property type="match status" value="1"/>
</dbReference>
<dbReference type="EMBL" id="CAMXCT020002890">
    <property type="protein sequence ID" value="CAL1154483.1"/>
    <property type="molecule type" value="Genomic_DNA"/>
</dbReference>
<feature type="compositionally biased region" description="Basic and acidic residues" evidence="4">
    <location>
        <begin position="1"/>
        <end position="16"/>
    </location>
</feature>
<feature type="region of interest" description="Disordered" evidence="4">
    <location>
        <begin position="1"/>
        <end position="117"/>
    </location>
</feature>
<evidence type="ECO:0000256" key="1">
    <source>
        <dbReference type="ARBA" id="ARBA00001947"/>
    </source>
</evidence>
<dbReference type="EMBL" id="CAMXCT010002890">
    <property type="protein sequence ID" value="CAI4001108.1"/>
    <property type="molecule type" value="Genomic_DNA"/>
</dbReference>
<dbReference type="EMBL" id="CAMXCT030002890">
    <property type="protein sequence ID" value="CAL4788420.1"/>
    <property type="molecule type" value="Genomic_DNA"/>
</dbReference>
<dbReference type="SUPFAM" id="SSF53187">
    <property type="entry name" value="Zn-dependent exopeptidases"/>
    <property type="match status" value="1"/>
</dbReference>
<evidence type="ECO:0000313" key="9">
    <source>
        <dbReference type="Proteomes" id="UP001152797"/>
    </source>
</evidence>
<dbReference type="PANTHER" id="PTHR12756">
    <property type="entry name" value="CYTOSOLIC CARBOXYPEPTIDASE"/>
    <property type="match status" value="1"/>
</dbReference>
<keyword evidence="8" id="KW-0121">Carboxypeptidase</keyword>
<reference evidence="6" key="1">
    <citation type="submission" date="2022-10" db="EMBL/GenBank/DDBJ databases">
        <authorList>
            <person name="Chen Y."/>
            <person name="Dougan E. K."/>
            <person name="Chan C."/>
            <person name="Rhodes N."/>
            <person name="Thang M."/>
        </authorList>
    </citation>
    <scope>NUCLEOTIDE SEQUENCE</scope>
</reference>
<comment type="caution">
    <text evidence="3">Lacks conserved residue(s) required for the propagation of feature annotation.</text>
</comment>
<dbReference type="OrthoDB" id="436061at2759"/>
<dbReference type="GO" id="GO:0004181">
    <property type="term" value="F:metallocarboxypeptidase activity"/>
    <property type="evidence" value="ECO:0007669"/>
    <property type="project" value="InterPro"/>
</dbReference>
<organism evidence="6">
    <name type="scientific">Cladocopium goreaui</name>
    <dbReference type="NCBI Taxonomy" id="2562237"/>
    <lineage>
        <taxon>Eukaryota</taxon>
        <taxon>Sar</taxon>
        <taxon>Alveolata</taxon>
        <taxon>Dinophyceae</taxon>
        <taxon>Suessiales</taxon>
        <taxon>Symbiodiniaceae</taxon>
        <taxon>Cladocopium</taxon>
    </lineage>
</organism>
<dbReference type="GO" id="GO:0006508">
    <property type="term" value="P:proteolysis"/>
    <property type="evidence" value="ECO:0007669"/>
    <property type="project" value="InterPro"/>
</dbReference>
<evidence type="ECO:0000313" key="8">
    <source>
        <dbReference type="EMBL" id="CAL4788420.1"/>
    </source>
</evidence>
<protein>
    <submittedName>
        <fullName evidence="8">Cytosolic carboxypeptidase-like protein 5 (ATP/GTP-binding protein-like 5) (Protein deglutamylase CCP5)</fullName>
    </submittedName>
</protein>
<evidence type="ECO:0000256" key="2">
    <source>
        <dbReference type="ARBA" id="ARBA00005988"/>
    </source>
</evidence>
<dbReference type="AlphaFoldDB" id="A0A9P1D275"/>
<accession>A0A9P1D275</accession>
<comment type="caution">
    <text evidence="6">The sequence shown here is derived from an EMBL/GenBank/DDBJ whole genome shotgun (WGS) entry which is preliminary data.</text>
</comment>
<dbReference type="GO" id="GO:0008270">
    <property type="term" value="F:zinc ion binding"/>
    <property type="evidence" value="ECO:0007669"/>
    <property type="project" value="InterPro"/>
</dbReference>
<gene>
    <name evidence="6" type="ORF">C1SCF055_LOCUS27181</name>
</gene>
<dbReference type="SMART" id="SM00631">
    <property type="entry name" value="Zn_pept"/>
    <property type="match status" value="1"/>
</dbReference>
<dbReference type="PROSITE" id="PS52035">
    <property type="entry name" value="PEPTIDASE_M14"/>
    <property type="match status" value="1"/>
</dbReference>
<keyword evidence="8" id="KW-0378">Hydrolase</keyword>
<dbReference type="InterPro" id="IPR050821">
    <property type="entry name" value="Cytosolic_carboxypeptidase"/>
</dbReference>
<feature type="region of interest" description="Disordered" evidence="4">
    <location>
        <begin position="223"/>
        <end position="258"/>
    </location>
</feature>
<evidence type="ECO:0000313" key="6">
    <source>
        <dbReference type="EMBL" id="CAI4001108.1"/>
    </source>
</evidence>
<comment type="similarity">
    <text evidence="2 3">Belongs to the peptidase M14 family.</text>
</comment>
<sequence>MVRWSDLRHAAERAECEVDLEDLPPLVSHEPVLMEDSWLPPEAEDDTKEVPLPLISKPERQEPCSPPASEEEDEDDEETEEFQEADEDEDEQEPFEQELPEDRSLPQPEGMPDGPWRVGELEFFSAFDSGNLAGAQFARPLPASEAVSKKDLRSADVQWAAEVDGKILYQMLHNCSVRKEPHPKAKLLTKKSAGARLYASCRVTLGGWQKLVDEEGWAQLGATAETEGEPELKRFAPSETTTESTTDDAKTGGYATTSATPDAPALDVQSGVLCFEVTARADCAGTPFASEECQWFHFGLRTAEHVDVAALRAPQQLRFHVLGLSRFRRLQTTRLVTGQLLTDGLQPVFRHSGDNDWQLVKGEIGMLRMPDGMIAFTFEHSMSRNLEKDQELYFALTFPYPLGRIYSHLQSLVPRLVQNGVYVNREELTKSLGGHPIELLSLTQRSNRSAQRLPKPELPMEEEARPWIFPGRRPIFISARVHPGETPASYMLEGLLEFLASDCAAAKEMLRRYVFFVVPVLNPDGVASGHHRLDLRGENLNRVYGKATLEHHPAIFAAQAACLNAHQHQGGIRLYLDLHAHSNRRGGFLLGDSGTSSEARLYGWALGRQCGIFEYSQSDFSESKRGTGKSFMATASSQSFSFRADGMAPDGCELFRS</sequence>
<evidence type="ECO:0000259" key="5">
    <source>
        <dbReference type="PROSITE" id="PS52035"/>
    </source>
</evidence>
<keyword evidence="9" id="KW-1185">Reference proteome</keyword>
<keyword evidence="8" id="KW-0645">Protease</keyword>
<feature type="domain" description="Peptidase M14" evidence="5">
    <location>
        <begin position="398"/>
        <end position="657"/>
    </location>
</feature>
<evidence type="ECO:0000256" key="3">
    <source>
        <dbReference type="PROSITE-ProRule" id="PRU01379"/>
    </source>
</evidence>
<comment type="cofactor">
    <cofactor evidence="1">
        <name>Zn(2+)</name>
        <dbReference type="ChEBI" id="CHEBI:29105"/>
    </cofactor>
</comment>
<name>A0A9P1D275_9DINO</name>
<dbReference type="PANTHER" id="PTHR12756:SF12">
    <property type="entry name" value="CYTOSOLIC CARBOXYPEPTIDASE-LIKE PROTEIN 5"/>
    <property type="match status" value="1"/>
</dbReference>
<dbReference type="InterPro" id="IPR000834">
    <property type="entry name" value="Peptidase_M14"/>
</dbReference>